<evidence type="ECO:0000313" key="1">
    <source>
        <dbReference type="EMBL" id="ECQ7361805.1"/>
    </source>
</evidence>
<reference evidence="1" key="1">
    <citation type="submission" date="2019-08" db="EMBL/GenBank/DDBJ databases">
        <authorList>
            <person name="Ashton P.M."/>
            <person name="Dallman T."/>
            <person name="Nair S."/>
            <person name="De Pinna E."/>
            <person name="Peters T."/>
            <person name="Grant K."/>
        </authorList>
    </citation>
    <scope>NUCLEOTIDE SEQUENCE</scope>
    <source>
        <strain evidence="1">241883</strain>
    </source>
</reference>
<comment type="caution">
    <text evidence="1">The sequence shown here is derived from an EMBL/GenBank/DDBJ whole genome shotgun (WGS) entry which is preliminary data.</text>
</comment>
<gene>
    <name evidence="1" type="ORF">F0E85_09520</name>
</gene>
<proteinExistence type="predicted"/>
<organism evidence="1">
    <name type="scientific">Campylobacter coli</name>
    <dbReference type="NCBI Taxonomy" id="195"/>
    <lineage>
        <taxon>Bacteria</taxon>
        <taxon>Pseudomonadati</taxon>
        <taxon>Campylobacterota</taxon>
        <taxon>Epsilonproteobacteria</taxon>
        <taxon>Campylobacterales</taxon>
        <taxon>Campylobacteraceae</taxon>
        <taxon>Campylobacter</taxon>
    </lineage>
</organism>
<protein>
    <submittedName>
        <fullName evidence="1">Uncharacterized protein</fullName>
    </submittedName>
</protein>
<accession>A0A5Y9FGB5</accession>
<dbReference type="AlphaFoldDB" id="A0A5Y9FGB5"/>
<dbReference type="EMBL" id="AAKCQV010000031">
    <property type="protein sequence ID" value="ECQ7361805.1"/>
    <property type="molecule type" value="Genomic_DNA"/>
</dbReference>
<name>A0A5Y9FGB5_CAMCO</name>
<sequence>MKFNNFIKYLNYKKLRNIEKLYFDLIVMIILSSVSFLFLAFKFLICKDILIFLQDYFLLFIIFVIALIGLFDTFKGIRRYKSFKPIQA</sequence>